<protein>
    <submittedName>
        <fullName evidence="4">WHG domain-containing protein</fullName>
    </submittedName>
</protein>
<dbReference type="InterPro" id="IPR036271">
    <property type="entry name" value="Tet_transcr_reg_TetR-rel_C_sf"/>
</dbReference>
<dbReference type="AlphaFoldDB" id="A0A975FND9"/>
<evidence type="ECO:0000256" key="2">
    <source>
        <dbReference type="ARBA" id="ARBA00023163"/>
    </source>
</evidence>
<evidence type="ECO:0000256" key="1">
    <source>
        <dbReference type="ARBA" id="ARBA00023015"/>
    </source>
</evidence>
<evidence type="ECO:0000259" key="3">
    <source>
        <dbReference type="Pfam" id="PF13305"/>
    </source>
</evidence>
<keyword evidence="1" id="KW-0805">Transcription regulation</keyword>
<dbReference type="RefSeq" id="WP_210899288.1">
    <property type="nucleotide sequence ID" value="NZ_CP071696.1"/>
</dbReference>
<dbReference type="EMBL" id="CP071696">
    <property type="protein sequence ID" value="QTX05052.1"/>
    <property type="molecule type" value="Genomic_DNA"/>
</dbReference>
<evidence type="ECO:0000313" key="4">
    <source>
        <dbReference type="EMBL" id="QTX05052.1"/>
    </source>
</evidence>
<dbReference type="Gene3D" id="1.10.357.10">
    <property type="entry name" value="Tetracycline Repressor, domain 2"/>
    <property type="match status" value="1"/>
</dbReference>
<keyword evidence="5" id="KW-1185">Reference proteome</keyword>
<dbReference type="KEGG" id="aarc:G127AT_02075"/>
<sequence>MLTGETVVRIARETRAFASERPASFALVFAPGVEVEIDPEALGAASAGLIALTGRLAGPEHALQAARTVTAWATGFIGMERTDAFRLGSGGSEGLDEAFEYGIRTIVGALGAPHSAAGAASSRGRSR</sequence>
<name>A0A975FND9_9MICO</name>
<accession>A0A975FND9</accession>
<organism evidence="4 5">
    <name type="scientific">Agromyces archimandritae</name>
    <dbReference type="NCBI Taxonomy" id="2781962"/>
    <lineage>
        <taxon>Bacteria</taxon>
        <taxon>Bacillati</taxon>
        <taxon>Actinomycetota</taxon>
        <taxon>Actinomycetes</taxon>
        <taxon>Micrococcales</taxon>
        <taxon>Microbacteriaceae</taxon>
        <taxon>Agromyces</taxon>
    </lineage>
</organism>
<dbReference type="Proteomes" id="UP000671914">
    <property type="component" value="Chromosome"/>
</dbReference>
<evidence type="ECO:0000313" key="5">
    <source>
        <dbReference type="Proteomes" id="UP000671914"/>
    </source>
</evidence>
<reference evidence="4" key="1">
    <citation type="submission" date="2021-03" db="EMBL/GenBank/DDBJ databases">
        <title>Agromyces archimandritus sp. nov., isolated from the cockroach Archimandrita tessellata.</title>
        <authorList>
            <person name="Guzman J."/>
            <person name="Ortuzar M."/>
            <person name="Poehlein A."/>
            <person name="Daniel R."/>
            <person name="Trujillo M."/>
            <person name="Vilcinskas A."/>
        </authorList>
    </citation>
    <scope>NUCLEOTIDE SEQUENCE</scope>
    <source>
        <strain evidence="4">G127AT</strain>
    </source>
</reference>
<feature type="domain" description="HTH-type transcriptional regulator MT1864/Rv1816-like C-terminal" evidence="3">
    <location>
        <begin position="9"/>
        <end position="105"/>
    </location>
</feature>
<gene>
    <name evidence="4" type="ORF">G127AT_02075</name>
</gene>
<dbReference type="Pfam" id="PF13305">
    <property type="entry name" value="TetR_C_33"/>
    <property type="match status" value="1"/>
</dbReference>
<dbReference type="SUPFAM" id="SSF48498">
    <property type="entry name" value="Tetracyclin repressor-like, C-terminal domain"/>
    <property type="match status" value="1"/>
</dbReference>
<dbReference type="InterPro" id="IPR025996">
    <property type="entry name" value="MT1864/Rv1816-like_C"/>
</dbReference>
<proteinExistence type="predicted"/>
<keyword evidence="2" id="KW-0804">Transcription</keyword>